<evidence type="ECO:0000256" key="6">
    <source>
        <dbReference type="ARBA" id="ARBA00022692"/>
    </source>
</evidence>
<organism evidence="12 13">
    <name type="scientific">Pristionchus entomophagus</name>
    <dbReference type="NCBI Taxonomy" id="358040"/>
    <lineage>
        <taxon>Eukaryota</taxon>
        <taxon>Metazoa</taxon>
        <taxon>Ecdysozoa</taxon>
        <taxon>Nematoda</taxon>
        <taxon>Chromadorea</taxon>
        <taxon>Rhabditida</taxon>
        <taxon>Rhabditina</taxon>
        <taxon>Diplogasteromorpha</taxon>
        <taxon>Diplogasteroidea</taxon>
        <taxon>Neodiplogasteridae</taxon>
        <taxon>Pristionchus</taxon>
    </lineage>
</organism>
<evidence type="ECO:0000256" key="7">
    <source>
        <dbReference type="ARBA" id="ARBA00022729"/>
    </source>
</evidence>
<dbReference type="InterPro" id="IPR050271">
    <property type="entry name" value="UDP-glycosyltransferase"/>
</dbReference>
<comment type="catalytic activity">
    <reaction evidence="10">
        <text>glucuronate acceptor + UDP-alpha-D-glucuronate = acceptor beta-D-glucuronoside + UDP + H(+)</text>
        <dbReference type="Rhea" id="RHEA:21032"/>
        <dbReference type="ChEBI" id="CHEBI:15378"/>
        <dbReference type="ChEBI" id="CHEBI:58052"/>
        <dbReference type="ChEBI" id="CHEBI:58223"/>
        <dbReference type="ChEBI" id="CHEBI:132367"/>
        <dbReference type="ChEBI" id="CHEBI:132368"/>
        <dbReference type="EC" id="2.4.1.17"/>
    </reaction>
</comment>
<dbReference type="CDD" id="cd03784">
    <property type="entry name" value="GT1_Gtf-like"/>
    <property type="match status" value="1"/>
</dbReference>
<comment type="subcellular location">
    <subcellularLocation>
        <location evidence="1">Membrane</location>
        <topology evidence="1">Single-pass membrane protein</topology>
    </subcellularLocation>
</comment>
<gene>
    <name evidence="12" type="ORF">PENTCL1PPCAC_28083</name>
</gene>
<protein>
    <recommendedName>
        <fullName evidence="3">glucuronosyltransferase</fullName>
        <ecNumber evidence="3">2.4.1.17</ecNumber>
    </recommendedName>
</protein>
<dbReference type="SUPFAM" id="SSF53756">
    <property type="entry name" value="UDP-Glycosyltransferase/glycogen phosphorylase"/>
    <property type="match status" value="1"/>
</dbReference>
<evidence type="ECO:0000256" key="1">
    <source>
        <dbReference type="ARBA" id="ARBA00004167"/>
    </source>
</evidence>
<evidence type="ECO:0000313" key="12">
    <source>
        <dbReference type="EMBL" id="GMT05909.1"/>
    </source>
</evidence>
<keyword evidence="5" id="KW-0808">Transferase</keyword>
<dbReference type="EC" id="2.4.1.17" evidence="3"/>
<accession>A0AAV5UHQ3</accession>
<dbReference type="PANTHER" id="PTHR48043">
    <property type="entry name" value="EG:EG0003.4 PROTEIN-RELATED"/>
    <property type="match status" value="1"/>
</dbReference>
<dbReference type="Pfam" id="PF00201">
    <property type="entry name" value="UDPGT"/>
    <property type="match status" value="1"/>
</dbReference>
<evidence type="ECO:0000256" key="2">
    <source>
        <dbReference type="ARBA" id="ARBA00009995"/>
    </source>
</evidence>
<dbReference type="Proteomes" id="UP001432027">
    <property type="component" value="Unassembled WGS sequence"/>
</dbReference>
<evidence type="ECO:0000256" key="10">
    <source>
        <dbReference type="ARBA" id="ARBA00047475"/>
    </source>
</evidence>
<comment type="caution">
    <text evidence="12">The sequence shown here is derived from an EMBL/GenBank/DDBJ whole genome shotgun (WGS) entry which is preliminary data.</text>
</comment>
<comment type="similarity">
    <text evidence="2">Belongs to the UDP-glycosyltransferase family.</text>
</comment>
<evidence type="ECO:0000256" key="8">
    <source>
        <dbReference type="ARBA" id="ARBA00022989"/>
    </source>
</evidence>
<evidence type="ECO:0000256" key="9">
    <source>
        <dbReference type="ARBA" id="ARBA00023136"/>
    </source>
</evidence>
<dbReference type="Gene3D" id="3.40.50.2000">
    <property type="entry name" value="Glycogen Phosphorylase B"/>
    <property type="match status" value="1"/>
</dbReference>
<keyword evidence="7" id="KW-0732">Signal</keyword>
<proteinExistence type="inferred from homology"/>
<dbReference type="EMBL" id="BTSX01000006">
    <property type="protein sequence ID" value="GMT05909.1"/>
    <property type="molecule type" value="Genomic_DNA"/>
</dbReference>
<name>A0AAV5UHQ3_9BILA</name>
<dbReference type="AlphaFoldDB" id="A0AAV5UHQ3"/>
<dbReference type="FunFam" id="3.40.50.2000:FF:000038">
    <property type="entry name" value="UDP-GlucuronosylTransferase"/>
    <property type="match status" value="1"/>
</dbReference>
<keyword evidence="9 11" id="KW-0472">Membrane</keyword>
<evidence type="ECO:0000256" key="11">
    <source>
        <dbReference type="SAM" id="Phobius"/>
    </source>
</evidence>
<evidence type="ECO:0000256" key="3">
    <source>
        <dbReference type="ARBA" id="ARBA00012544"/>
    </source>
</evidence>
<dbReference type="InterPro" id="IPR002213">
    <property type="entry name" value="UDP_glucos_trans"/>
</dbReference>
<dbReference type="GO" id="GO:0016020">
    <property type="term" value="C:membrane"/>
    <property type="evidence" value="ECO:0007669"/>
    <property type="project" value="UniProtKB-SubCell"/>
</dbReference>
<feature type="transmembrane region" description="Helical" evidence="11">
    <location>
        <begin position="343"/>
        <end position="363"/>
    </location>
</feature>
<dbReference type="PANTHER" id="PTHR48043:SF23">
    <property type="entry name" value="UDP-GLUCURONOSYLTRANSFERASE"/>
    <property type="match status" value="1"/>
</dbReference>
<keyword evidence="4" id="KW-0328">Glycosyltransferase</keyword>
<dbReference type="GO" id="GO:0015020">
    <property type="term" value="F:glucuronosyltransferase activity"/>
    <property type="evidence" value="ECO:0007669"/>
    <property type="project" value="UniProtKB-EC"/>
</dbReference>
<keyword evidence="6 11" id="KW-0812">Transmembrane</keyword>
<sequence>GLSHIIKPKSYIALLSFSVFGPMYDEFGIPPALSHQPSSYTLKFDVHSMYDRAMNLVGEFLIRWFMSPGRSKLETLFKEKYGEEFPGFKKLSSDVAYVFANNEPLLDFGGPTMRRVIPIGGLGAKDPKKLDEYWEKVMTSRTKVVLVSFGSVTPSEHLAENKKQAILKTVAAFPAMTFIWKYESPDDDFAISAKNVHSNLILSKWMPQNDLLIHPNMAAFISHGGMGSCMEVAQRAVPALFIPLFGDQPKNAWAMEYHGLGKVISKFDLANADILITNLREIIENEKYRENAKVISKKLTHKPFSSSSFFLLYTEFAAEFGPSQALRPQSCDMSFIEYHNLDIIALASIISLCSFALVAHFVVKIIKRIFGKVSTKEKRS</sequence>
<keyword evidence="13" id="KW-1185">Reference proteome</keyword>
<evidence type="ECO:0000313" key="13">
    <source>
        <dbReference type="Proteomes" id="UP001432027"/>
    </source>
</evidence>
<feature type="non-terminal residue" evidence="12">
    <location>
        <position position="1"/>
    </location>
</feature>
<keyword evidence="8 11" id="KW-1133">Transmembrane helix</keyword>
<evidence type="ECO:0000256" key="5">
    <source>
        <dbReference type="ARBA" id="ARBA00022679"/>
    </source>
</evidence>
<evidence type="ECO:0000256" key="4">
    <source>
        <dbReference type="ARBA" id="ARBA00022676"/>
    </source>
</evidence>
<reference evidence="12" key="1">
    <citation type="submission" date="2023-10" db="EMBL/GenBank/DDBJ databases">
        <title>Genome assembly of Pristionchus species.</title>
        <authorList>
            <person name="Yoshida K."/>
            <person name="Sommer R.J."/>
        </authorList>
    </citation>
    <scope>NUCLEOTIDE SEQUENCE</scope>
    <source>
        <strain evidence="12">RS0144</strain>
    </source>
</reference>